<comment type="catalytic activity">
    <reaction evidence="2">
        <text>beta-D-GlcNAc-(1-&gt;4)-Mur2Ac(oyl-L-Ala-gamma-D-Glu-L-Lys-D-Ala-D-Ala)-di-trans,octa-cis-undecaprenyl diphosphate + L-glutamine + ATP + H2O = beta-D-GlcNAc-(1-&gt;4)-Mur2Ac(oyl-L-Ala-D-isoglutaminyl-L-Lys-D-Ala-D-Ala)-di-trans,octa-cis-undecaprenyl diphosphate + L-glutamate + ADP + phosphate + H(+)</text>
        <dbReference type="Rhea" id="RHEA:57928"/>
        <dbReference type="ChEBI" id="CHEBI:15377"/>
        <dbReference type="ChEBI" id="CHEBI:15378"/>
        <dbReference type="ChEBI" id="CHEBI:29985"/>
        <dbReference type="ChEBI" id="CHEBI:30616"/>
        <dbReference type="ChEBI" id="CHEBI:43474"/>
        <dbReference type="ChEBI" id="CHEBI:58359"/>
        <dbReference type="ChEBI" id="CHEBI:60033"/>
        <dbReference type="ChEBI" id="CHEBI:62233"/>
        <dbReference type="ChEBI" id="CHEBI:456216"/>
        <dbReference type="EC" id="6.3.5.13"/>
    </reaction>
</comment>
<dbReference type="UniPathway" id="UPA00219"/>
<feature type="active site" evidence="2">
    <location>
        <position position="363"/>
    </location>
</feature>
<keyword evidence="2" id="KW-0547">Nucleotide-binding</keyword>
<dbReference type="SUPFAM" id="SSF53623">
    <property type="entry name" value="MurD-like peptide ligases, catalytic domain"/>
    <property type="match status" value="1"/>
</dbReference>
<comment type="pathway">
    <text evidence="1 2">Cell wall biogenesis; peptidoglycan biosynthesis.</text>
</comment>
<comment type="caution">
    <text evidence="2">Lacks conserved residue(s) required for the propagation of feature annotation.</text>
</comment>
<name>A0A223XVC1_LEUME</name>
<keyword evidence="2" id="KW-0133">Cell shape</keyword>
<dbReference type="OrthoDB" id="9803907at2"/>
<keyword evidence="2" id="KW-0961">Cell wall biogenesis/degradation</keyword>
<dbReference type="PANTHER" id="PTHR23135:SF7">
    <property type="entry name" value="LIPID II ISOGLUTAMINYL SYNTHASE (GLUTAMINE-HYDROLYZING) SUBUNIT MURT"/>
    <property type="match status" value="1"/>
</dbReference>
<reference evidence="3 4" key="1">
    <citation type="submission" date="2019-10" db="EMBL/GenBank/DDBJ databases">
        <title>WGS of Leuconostoc mesenteroides.</title>
        <authorList>
            <person name="Melo Bolivar J."/>
            <person name="Marino-Ramirez L."/>
            <person name="Villamil Diaz L.M."/>
        </authorList>
    </citation>
    <scope>NUCLEOTIDE SEQUENCE [LARGE SCALE GENOMIC DNA]</scope>
    <source>
        <strain evidence="3 4">M11</strain>
    </source>
</reference>
<dbReference type="GO" id="GO:0005524">
    <property type="term" value="F:ATP binding"/>
    <property type="evidence" value="ECO:0007669"/>
    <property type="project" value="UniProtKB-UniRule"/>
</dbReference>
<dbReference type="GO" id="GO:0009252">
    <property type="term" value="P:peptidoglycan biosynthetic process"/>
    <property type="evidence" value="ECO:0007669"/>
    <property type="project" value="UniProtKB-UniRule"/>
</dbReference>
<evidence type="ECO:0000313" key="4">
    <source>
        <dbReference type="Proteomes" id="UP000469952"/>
    </source>
</evidence>
<comment type="caution">
    <text evidence="3">The sequence shown here is derived from an EMBL/GenBank/DDBJ whole genome shotgun (WGS) entry which is preliminary data.</text>
</comment>
<dbReference type="GO" id="GO:0071555">
    <property type="term" value="P:cell wall organization"/>
    <property type="evidence" value="ECO:0007669"/>
    <property type="project" value="UniProtKB-KW"/>
</dbReference>
<dbReference type="STRING" id="1245.ARA02_07945"/>
<dbReference type="InterPro" id="IPR013221">
    <property type="entry name" value="Mur_ligase_cen"/>
</dbReference>
<dbReference type="GO" id="GO:0140282">
    <property type="term" value="F:carbon-nitrogen ligase activity on lipid II"/>
    <property type="evidence" value="ECO:0007669"/>
    <property type="project" value="UniProtKB-UniRule"/>
</dbReference>
<dbReference type="Proteomes" id="UP000469952">
    <property type="component" value="Unassembled WGS sequence"/>
</dbReference>
<comment type="catalytic activity">
    <reaction evidence="2">
        <text>beta-D-GlcNAc-(1-&gt;4)-Mur2Ac(oyl-L-Ala-gamma-D-O-P-Glu-L-Lys-D-Ala-D-Ala)-di-trans,octa-cis-undecaprenyl diphosphate + NH4(+) = beta-D-GlcNAc-(1-&gt;4)-Mur2Ac(oyl-L-Ala-D-isoglutaminyl-L-Lys-D-Ala-D-Ala)-di-trans,octa-cis-undecaprenyl diphosphate + phosphate + H(+)</text>
        <dbReference type="Rhea" id="RHEA:57932"/>
        <dbReference type="ChEBI" id="CHEBI:15378"/>
        <dbReference type="ChEBI" id="CHEBI:28938"/>
        <dbReference type="ChEBI" id="CHEBI:43474"/>
        <dbReference type="ChEBI" id="CHEBI:62233"/>
        <dbReference type="ChEBI" id="CHEBI:143132"/>
    </reaction>
</comment>
<comment type="catalytic activity">
    <reaction evidence="2">
        <text>beta-D-GlcNAc-(1-&gt;4)-Mur2Ac(oyl-L-Ala-gamma-D-Glu-L-Lys-D-Ala-D-Ala)-di-trans,octa-cis-undecaprenyl diphosphate + ATP = beta-D-GlcNAc-(1-&gt;4)-Mur2Ac(oyl-L-Ala-gamma-D-O-P-Glu-L-Lys-D-Ala-D-Ala)-di-trans,octa-cis-undecaprenyl diphosphate + ADP</text>
        <dbReference type="Rhea" id="RHEA:59488"/>
        <dbReference type="ChEBI" id="CHEBI:30616"/>
        <dbReference type="ChEBI" id="CHEBI:60033"/>
        <dbReference type="ChEBI" id="CHEBI:143132"/>
        <dbReference type="ChEBI" id="CHEBI:456216"/>
    </reaction>
</comment>
<organism evidence="3 4">
    <name type="scientific">Leuconostoc mesenteroides</name>
    <dbReference type="NCBI Taxonomy" id="1245"/>
    <lineage>
        <taxon>Bacteria</taxon>
        <taxon>Bacillati</taxon>
        <taxon>Bacillota</taxon>
        <taxon>Bacilli</taxon>
        <taxon>Lactobacillales</taxon>
        <taxon>Lactobacillaceae</taxon>
        <taxon>Leuconostoc</taxon>
    </lineage>
</organism>
<dbReference type="InterPro" id="IPR036565">
    <property type="entry name" value="Mur-like_cat_sf"/>
</dbReference>
<dbReference type="EMBL" id="WIPA01000009">
    <property type="protein sequence ID" value="MQR27033.1"/>
    <property type="molecule type" value="Genomic_DNA"/>
</dbReference>
<dbReference type="GO" id="GO:0008360">
    <property type="term" value="P:regulation of cell shape"/>
    <property type="evidence" value="ECO:0007669"/>
    <property type="project" value="UniProtKB-KW"/>
</dbReference>
<dbReference type="HAMAP" id="MF_02214">
    <property type="entry name" value="Lipid_II_synth_MurT"/>
    <property type="match status" value="1"/>
</dbReference>
<dbReference type="RefSeq" id="WP_002815811.1">
    <property type="nucleotide sequence ID" value="NZ_AP017936.1"/>
</dbReference>
<comment type="similarity">
    <text evidence="2">Belongs to the MurCDEF family. MurT subfamily.</text>
</comment>
<gene>
    <name evidence="2" type="primary">murT</name>
    <name evidence="3" type="ORF">GFV13_07085</name>
</gene>
<proteinExistence type="inferred from homology"/>
<evidence type="ECO:0000256" key="1">
    <source>
        <dbReference type="ARBA" id="ARBA00004752"/>
    </source>
</evidence>
<dbReference type="EC" id="6.3.5.13" evidence="2"/>
<dbReference type="GeneID" id="29575807"/>
<dbReference type="GO" id="GO:0046872">
    <property type="term" value="F:metal ion binding"/>
    <property type="evidence" value="ECO:0007669"/>
    <property type="project" value="UniProtKB-KW"/>
</dbReference>
<dbReference type="OMA" id="WLWDVDY"/>
<keyword evidence="2" id="KW-0436">Ligase</keyword>
<dbReference type="InterPro" id="IPR043703">
    <property type="entry name" value="Lipid_II_synth_MurT"/>
</dbReference>
<evidence type="ECO:0000256" key="2">
    <source>
        <dbReference type="HAMAP-Rule" id="MF_02214"/>
    </source>
</evidence>
<dbReference type="GO" id="GO:0016881">
    <property type="term" value="F:acid-amino acid ligase activity"/>
    <property type="evidence" value="ECO:0007669"/>
    <property type="project" value="InterPro"/>
</dbReference>
<accession>A0A223XVC1</accession>
<keyword evidence="2" id="KW-0573">Peptidoglycan synthesis</keyword>
<dbReference type="Pfam" id="PF08245">
    <property type="entry name" value="Mur_ligase_M"/>
    <property type="match status" value="1"/>
</dbReference>
<dbReference type="Gene3D" id="3.40.1190.10">
    <property type="entry name" value="Mur-like, catalytic domain"/>
    <property type="match status" value="1"/>
</dbReference>
<comment type="subunit">
    <text evidence="2">Forms a heterodimer with GatD.</text>
</comment>
<comment type="function">
    <text evidence="2">The lipid II isoglutaminyl synthase complex catalyzes the formation of alpha-D-isoglutamine in the cell wall lipid II stem peptide. The MurT subunit catalyzes the ATP-dependent amidation of D-glutamate residue of lipid II, converting it to an isoglutamine residue.</text>
</comment>
<dbReference type="InterPro" id="IPR013564">
    <property type="entry name" value="MurT_C"/>
</dbReference>
<dbReference type="Pfam" id="PF08353">
    <property type="entry name" value="MurT_C"/>
    <property type="match status" value="1"/>
</dbReference>
<dbReference type="PANTHER" id="PTHR23135">
    <property type="entry name" value="MUR LIGASE FAMILY MEMBER"/>
    <property type="match status" value="1"/>
</dbReference>
<keyword evidence="2" id="KW-0067">ATP-binding</keyword>
<protein>
    <recommendedName>
        <fullName evidence="2">Lipid II isoglutaminyl synthase (glutamine-hydrolyzing) subunit MurT</fullName>
        <ecNumber evidence="2">6.3.5.13</ecNumber>
    </recommendedName>
</protein>
<keyword evidence="2" id="KW-0479">Metal-binding</keyword>
<sequence>MTVKSSIARVTAKTSYWFLRNILHRGGTSLPGKLAVSIDPDILKTIQQDFDLIIVTGTNGKTLTTALITRVLQAGGYQVITNPSGSNMIQGITGTLVTTKVKKSPNGKKPLAVLEVDEANVEKITAAIQPKMFVLTNIFRDQMDRYGEIYTTYEKIVTGIKNAPEALVLANGDSPIFTRGNFTNTRRYFGFDHVVPADYNPDVAPINTDGILSPTDNSVLHYDFITYANLGKYFSTTDKFSRPKLNYRITGVDHLTPRYSTFSIDNTPLRIEIGGLYNIYNALAAFSVGREFGVTPEQIKKAFESNAQIFGRQEAIDVDGKDVIIVLIKNPVGTNSVIDMMLTEKDEFSLLALLNANYADGIDTSWIWDAEFEKLHDTKIQAVATGGERYKDLRVRLKMAGFTDQAVYEDLSEVVTAIKSLPTKKVYIAATYTAMLQLREQLSAKGYIKGGF</sequence>
<evidence type="ECO:0000313" key="3">
    <source>
        <dbReference type="EMBL" id="MQR27033.1"/>
    </source>
</evidence>
<dbReference type="AlphaFoldDB" id="A0A223XVC1"/>